<comment type="caution">
    <text evidence="4">The sequence shown here is derived from an EMBL/GenBank/DDBJ whole genome shotgun (WGS) entry which is preliminary data.</text>
</comment>
<dbReference type="GO" id="GO:1901137">
    <property type="term" value="P:carbohydrate derivative biosynthetic process"/>
    <property type="evidence" value="ECO:0007669"/>
    <property type="project" value="UniProtKB-ARBA"/>
</dbReference>
<evidence type="ECO:0000256" key="1">
    <source>
        <dbReference type="ARBA" id="ARBA00022676"/>
    </source>
</evidence>
<keyword evidence="2 4" id="KW-0808">Transferase</keyword>
<evidence type="ECO:0000313" key="4">
    <source>
        <dbReference type="EMBL" id="KSW13663.1"/>
    </source>
</evidence>
<sequence length="398" mass="43316">MRMRLPFPSPASLFPSSVVPRPTYNGGVDRALNLLLYPSNLASPGRLVKIARSLSPLFSRTHVVGIDQGDLPTDEAVAPTVRLTRIRGASLGAPLGGPRVVVAWGARVYRRFARQRVAAVSAQNLFLLPLAHALARRTGAVFAYNAHELETETVGSAGLRQRLQRVIERRYIHRADVVSVVNESIAQWYREAYPGVDPVVVTNAPTGSDGVINLRGQLGTPQDALLYLHSGYLAPGRNIPLILRAFEQVPSAHVVFVGAGALLPEVERAATTHPNIHRLPPVEPDQVLAMTRGADVALCLIESGCLSHRMSTPNKMMEAFAAGVPALCSPLSEARRYLGDQANTWVLEDPERDLVGALERITREDIAAFTAPAIPTWEEGAARLREAYERALAARVRR</sequence>
<dbReference type="Pfam" id="PF13579">
    <property type="entry name" value="Glyco_trans_4_4"/>
    <property type="match status" value="1"/>
</dbReference>
<name>A0A0V8S003_9ACTO</name>
<dbReference type="Gene3D" id="3.40.50.2000">
    <property type="entry name" value="Glycogen Phosphorylase B"/>
    <property type="match status" value="2"/>
</dbReference>
<dbReference type="AlphaFoldDB" id="A0A0V8S003"/>
<reference evidence="4 5" key="1">
    <citation type="submission" date="2015-10" db="EMBL/GenBank/DDBJ databases">
        <title>Draft Genome of Actinomyces odontolyticus subsp. actinosynbacter strain XH001.</title>
        <authorList>
            <person name="Mclean J.S."/>
            <person name="He X."/>
        </authorList>
    </citation>
    <scope>NUCLEOTIDE SEQUENCE [LARGE SCALE GENOMIC DNA]</scope>
    <source>
        <strain evidence="4 5">XH001</strain>
    </source>
</reference>
<dbReference type="RefSeq" id="WP_060566392.1">
    <property type="nucleotide sequence ID" value="NZ_CP040006.1"/>
</dbReference>
<gene>
    <name evidence="4" type="ORF">APY09_00145</name>
</gene>
<dbReference type="SUPFAM" id="SSF53756">
    <property type="entry name" value="UDP-Glycosyltransferase/glycogen phosphorylase"/>
    <property type="match status" value="1"/>
</dbReference>
<dbReference type="Proteomes" id="UP000054686">
    <property type="component" value="Unassembled WGS sequence"/>
</dbReference>
<dbReference type="EMBL" id="LLVT01000001">
    <property type="protein sequence ID" value="KSW13663.1"/>
    <property type="molecule type" value="Genomic_DNA"/>
</dbReference>
<dbReference type="PANTHER" id="PTHR45947:SF3">
    <property type="entry name" value="SULFOQUINOVOSYL TRANSFERASE SQD2"/>
    <property type="match status" value="1"/>
</dbReference>
<dbReference type="InterPro" id="IPR028098">
    <property type="entry name" value="Glyco_trans_4-like_N"/>
</dbReference>
<evidence type="ECO:0000259" key="3">
    <source>
        <dbReference type="Pfam" id="PF13579"/>
    </source>
</evidence>
<feature type="domain" description="Glycosyltransferase subfamily 4-like N-terminal" evidence="3">
    <location>
        <begin position="50"/>
        <end position="201"/>
    </location>
</feature>
<dbReference type="InterPro" id="IPR050194">
    <property type="entry name" value="Glycosyltransferase_grp1"/>
</dbReference>
<protein>
    <submittedName>
        <fullName evidence="4">Glycosyl transferase family 1</fullName>
    </submittedName>
</protein>
<dbReference type="GO" id="GO:0016757">
    <property type="term" value="F:glycosyltransferase activity"/>
    <property type="evidence" value="ECO:0007669"/>
    <property type="project" value="UniProtKB-KW"/>
</dbReference>
<proteinExistence type="predicted"/>
<keyword evidence="1" id="KW-0328">Glycosyltransferase</keyword>
<evidence type="ECO:0000256" key="2">
    <source>
        <dbReference type="ARBA" id="ARBA00022679"/>
    </source>
</evidence>
<organism evidence="4 5">
    <name type="scientific">Schaalia odontolytica</name>
    <dbReference type="NCBI Taxonomy" id="1660"/>
    <lineage>
        <taxon>Bacteria</taxon>
        <taxon>Bacillati</taxon>
        <taxon>Actinomycetota</taxon>
        <taxon>Actinomycetes</taxon>
        <taxon>Actinomycetales</taxon>
        <taxon>Actinomycetaceae</taxon>
        <taxon>Schaalia</taxon>
    </lineage>
</organism>
<dbReference type="Pfam" id="PF13692">
    <property type="entry name" value="Glyco_trans_1_4"/>
    <property type="match status" value="1"/>
</dbReference>
<accession>A0A0V8S003</accession>
<dbReference type="PANTHER" id="PTHR45947">
    <property type="entry name" value="SULFOQUINOVOSYL TRANSFERASE SQD2"/>
    <property type="match status" value="1"/>
</dbReference>
<evidence type="ECO:0000313" key="5">
    <source>
        <dbReference type="Proteomes" id="UP000054686"/>
    </source>
</evidence>
<dbReference type="OrthoDB" id="9810929at2"/>